<proteinExistence type="predicted"/>
<accession>F4SDA3</accession>
<keyword evidence="2" id="KW-1185">Reference proteome</keyword>
<dbReference type="EMBL" id="GL883243">
    <property type="protein sequence ID" value="EGF97378.1"/>
    <property type="molecule type" value="Genomic_DNA"/>
</dbReference>
<dbReference type="VEuPathDB" id="FungiDB:MELLADRAFT_85606"/>
<dbReference type="Proteomes" id="UP000001072">
    <property type="component" value="Unassembled WGS sequence"/>
</dbReference>
<protein>
    <submittedName>
        <fullName evidence="1">Uncharacterized protein</fullName>
    </submittedName>
</protein>
<sequence>MMLPSLLSLRHSTYVQYVGLVGVESTSSNARDRGMVSVRGGIATTGLSEVGSFANAILLTTKGSLDKCLKAGNIYAVTSKLIASNTPLIDHLHFDPKHVIDLGPATGPKVETLYKMIDKVSIVTHGYITHRHCFGDNGSGKPRMVLTVKSVDCDPISSSPVVWSTRHYVTEDLNEAGEVKKAQNGAEVILHGMIKDYDDIDEMWESEIVSITVVREADDVITPQVPVPIQRTPISSWNRSEFIRPNEETYYDDMILSYEGADGSVGHALNNLFGDTANGLRVEHTLKRSRD</sequence>
<name>F4SDA3_MELLP</name>
<dbReference type="HOGENOM" id="CLU_930919_0_0_1"/>
<evidence type="ECO:0000313" key="1">
    <source>
        <dbReference type="EMBL" id="EGF97378.1"/>
    </source>
</evidence>
<dbReference type="InParanoid" id="F4SDA3"/>
<dbReference type="OrthoDB" id="2505029at2759"/>
<organism evidence="2">
    <name type="scientific">Melampsora larici-populina (strain 98AG31 / pathotype 3-4-7)</name>
    <name type="common">Poplar leaf rust fungus</name>
    <dbReference type="NCBI Taxonomy" id="747676"/>
    <lineage>
        <taxon>Eukaryota</taxon>
        <taxon>Fungi</taxon>
        <taxon>Dikarya</taxon>
        <taxon>Basidiomycota</taxon>
        <taxon>Pucciniomycotina</taxon>
        <taxon>Pucciniomycetes</taxon>
        <taxon>Pucciniales</taxon>
        <taxon>Melampsoraceae</taxon>
        <taxon>Melampsora</taxon>
    </lineage>
</organism>
<dbReference type="RefSeq" id="XP_007419360.1">
    <property type="nucleotide sequence ID" value="XM_007419298.1"/>
</dbReference>
<reference evidence="2" key="1">
    <citation type="journal article" date="2011" name="Proc. Natl. Acad. Sci. U.S.A.">
        <title>Obligate biotrophy features unraveled by the genomic analysis of rust fungi.</title>
        <authorList>
            <person name="Duplessis S."/>
            <person name="Cuomo C.A."/>
            <person name="Lin Y.-C."/>
            <person name="Aerts A."/>
            <person name="Tisserant E."/>
            <person name="Veneault-Fourrey C."/>
            <person name="Joly D.L."/>
            <person name="Hacquard S."/>
            <person name="Amselem J."/>
            <person name="Cantarel B.L."/>
            <person name="Chiu R."/>
            <person name="Coutinho P.M."/>
            <person name="Feau N."/>
            <person name="Field M."/>
            <person name="Frey P."/>
            <person name="Gelhaye E."/>
            <person name="Goldberg J."/>
            <person name="Grabherr M.G."/>
            <person name="Kodira C.D."/>
            <person name="Kohler A."/>
            <person name="Kuees U."/>
            <person name="Lindquist E.A."/>
            <person name="Lucas S.M."/>
            <person name="Mago R."/>
            <person name="Mauceli E."/>
            <person name="Morin E."/>
            <person name="Murat C."/>
            <person name="Pangilinan J.L."/>
            <person name="Park R."/>
            <person name="Pearson M."/>
            <person name="Quesneville H."/>
            <person name="Rouhier N."/>
            <person name="Sakthikumar S."/>
            <person name="Salamov A.A."/>
            <person name="Schmutz J."/>
            <person name="Selles B."/>
            <person name="Shapiro H."/>
            <person name="Tanguay P."/>
            <person name="Tuskan G.A."/>
            <person name="Henrissat B."/>
            <person name="Van de Peer Y."/>
            <person name="Rouze P."/>
            <person name="Ellis J.G."/>
            <person name="Dodds P.N."/>
            <person name="Schein J.E."/>
            <person name="Zhong S."/>
            <person name="Hamelin R.C."/>
            <person name="Grigoriev I.V."/>
            <person name="Szabo L.J."/>
            <person name="Martin F."/>
        </authorList>
    </citation>
    <scope>NUCLEOTIDE SEQUENCE [LARGE SCALE GENOMIC DNA]</scope>
    <source>
        <strain evidence="2">98AG31 / pathotype 3-4-7</strain>
    </source>
</reference>
<gene>
    <name evidence="1" type="ORF">MELLADRAFT_85606</name>
</gene>
<dbReference type="KEGG" id="mlr:MELLADRAFT_85606"/>
<dbReference type="GeneID" id="18933899"/>
<evidence type="ECO:0000313" key="2">
    <source>
        <dbReference type="Proteomes" id="UP000001072"/>
    </source>
</evidence>
<dbReference type="AlphaFoldDB" id="F4SDA3"/>